<dbReference type="PROSITE" id="PS01033">
    <property type="entry name" value="GLOBIN"/>
    <property type="match status" value="1"/>
</dbReference>
<dbReference type="GO" id="GO:0019825">
    <property type="term" value="F:oxygen binding"/>
    <property type="evidence" value="ECO:0007669"/>
    <property type="project" value="InterPro"/>
</dbReference>
<keyword evidence="2 5" id="KW-0561">Oxygen transport</keyword>
<protein>
    <submittedName>
        <fullName evidence="7">Hemoglobin-like flavoprotein</fullName>
    </submittedName>
</protein>
<keyword evidence="1 5" id="KW-0349">Heme</keyword>
<gene>
    <name evidence="7" type="ORF">SAMN00790413_06601</name>
</gene>
<keyword evidence="4" id="KW-0408">Iron</keyword>
<keyword evidence="8" id="KW-1185">Reference proteome</keyword>
<sequence>MTLTPEDVRLVQTTFQQVRPHAEAAAGLFYDRLFALDPSLRPMFRGDMRTQGRHLMAALAFVTEGLSRPETILPAVRDLGRRHAGYGVQDGHYATVGGALLDTLAAFFGDAFTPEVREAWIRAYALLADEMMEAARAPAPVGGLR</sequence>
<keyword evidence="3" id="KW-0479">Metal-binding</keyword>
<dbReference type="Proteomes" id="UP000192582">
    <property type="component" value="Unassembled WGS sequence"/>
</dbReference>
<dbReference type="PANTHER" id="PTHR43396">
    <property type="entry name" value="FLAVOHEMOPROTEIN"/>
    <property type="match status" value="1"/>
</dbReference>
<comment type="similarity">
    <text evidence="5">Belongs to the globin family.</text>
</comment>
<dbReference type="InterPro" id="IPR009050">
    <property type="entry name" value="Globin-like_sf"/>
</dbReference>
<dbReference type="RefSeq" id="WP_212648217.1">
    <property type="nucleotide sequence ID" value="NZ_FWWU01000002.1"/>
</dbReference>
<dbReference type="Gene3D" id="1.10.490.10">
    <property type="entry name" value="Globins"/>
    <property type="match status" value="1"/>
</dbReference>
<dbReference type="GO" id="GO:0071949">
    <property type="term" value="F:FAD binding"/>
    <property type="evidence" value="ECO:0007669"/>
    <property type="project" value="TreeGrafter"/>
</dbReference>
<evidence type="ECO:0000256" key="3">
    <source>
        <dbReference type="ARBA" id="ARBA00022723"/>
    </source>
</evidence>
<evidence type="ECO:0000259" key="6">
    <source>
        <dbReference type="PROSITE" id="PS01033"/>
    </source>
</evidence>
<dbReference type="AlphaFoldDB" id="A0A1W1UB80"/>
<dbReference type="GO" id="GO:0046872">
    <property type="term" value="F:metal ion binding"/>
    <property type="evidence" value="ECO:0007669"/>
    <property type="project" value="UniProtKB-KW"/>
</dbReference>
<dbReference type="EMBL" id="FWWU01000002">
    <property type="protein sequence ID" value="SMB78319.1"/>
    <property type="molecule type" value="Genomic_DNA"/>
</dbReference>
<accession>A0A1W1UB80</accession>
<dbReference type="GO" id="GO:0020037">
    <property type="term" value="F:heme binding"/>
    <property type="evidence" value="ECO:0007669"/>
    <property type="project" value="InterPro"/>
</dbReference>
<organism evidence="7 8">
    <name type="scientific">Deinococcus hopiensis KR-140</name>
    <dbReference type="NCBI Taxonomy" id="695939"/>
    <lineage>
        <taxon>Bacteria</taxon>
        <taxon>Thermotogati</taxon>
        <taxon>Deinococcota</taxon>
        <taxon>Deinococci</taxon>
        <taxon>Deinococcales</taxon>
        <taxon>Deinococcaceae</taxon>
        <taxon>Deinococcus</taxon>
    </lineage>
</organism>
<evidence type="ECO:0000256" key="4">
    <source>
        <dbReference type="ARBA" id="ARBA00023004"/>
    </source>
</evidence>
<dbReference type="InterPro" id="IPR012292">
    <property type="entry name" value="Globin/Proto"/>
</dbReference>
<dbReference type="SUPFAM" id="SSF46458">
    <property type="entry name" value="Globin-like"/>
    <property type="match status" value="1"/>
</dbReference>
<dbReference type="GO" id="GO:0071500">
    <property type="term" value="P:cellular response to nitrosative stress"/>
    <property type="evidence" value="ECO:0007669"/>
    <property type="project" value="TreeGrafter"/>
</dbReference>
<dbReference type="GO" id="GO:0008941">
    <property type="term" value="F:nitric oxide dioxygenase NAD(P)H activity"/>
    <property type="evidence" value="ECO:0007669"/>
    <property type="project" value="TreeGrafter"/>
</dbReference>
<evidence type="ECO:0000313" key="8">
    <source>
        <dbReference type="Proteomes" id="UP000192582"/>
    </source>
</evidence>
<keyword evidence="5" id="KW-0813">Transport</keyword>
<evidence type="ECO:0000256" key="1">
    <source>
        <dbReference type="ARBA" id="ARBA00022617"/>
    </source>
</evidence>
<dbReference type="PANTHER" id="PTHR43396:SF3">
    <property type="entry name" value="FLAVOHEMOPROTEIN"/>
    <property type="match status" value="1"/>
</dbReference>
<evidence type="ECO:0000256" key="5">
    <source>
        <dbReference type="RuleBase" id="RU000356"/>
    </source>
</evidence>
<dbReference type="Pfam" id="PF00042">
    <property type="entry name" value="Globin"/>
    <property type="match status" value="1"/>
</dbReference>
<dbReference type="STRING" id="695939.SAMN00790413_06601"/>
<evidence type="ECO:0000256" key="2">
    <source>
        <dbReference type="ARBA" id="ARBA00022621"/>
    </source>
</evidence>
<dbReference type="CDD" id="cd12131">
    <property type="entry name" value="HGbI-like"/>
    <property type="match status" value="1"/>
</dbReference>
<proteinExistence type="inferred from homology"/>
<dbReference type="GO" id="GO:0005344">
    <property type="term" value="F:oxygen carrier activity"/>
    <property type="evidence" value="ECO:0007669"/>
    <property type="project" value="UniProtKB-KW"/>
</dbReference>
<evidence type="ECO:0000313" key="7">
    <source>
        <dbReference type="EMBL" id="SMB78319.1"/>
    </source>
</evidence>
<dbReference type="GO" id="GO:0046210">
    <property type="term" value="P:nitric oxide catabolic process"/>
    <property type="evidence" value="ECO:0007669"/>
    <property type="project" value="TreeGrafter"/>
</dbReference>
<reference evidence="7 8" key="1">
    <citation type="submission" date="2017-04" db="EMBL/GenBank/DDBJ databases">
        <authorList>
            <person name="Afonso C.L."/>
            <person name="Miller P.J."/>
            <person name="Scott M.A."/>
            <person name="Spackman E."/>
            <person name="Goraichik I."/>
            <person name="Dimitrov K.M."/>
            <person name="Suarez D.L."/>
            <person name="Swayne D.E."/>
        </authorList>
    </citation>
    <scope>NUCLEOTIDE SEQUENCE [LARGE SCALE GENOMIC DNA]</scope>
    <source>
        <strain evidence="7 8">KR-140</strain>
    </source>
</reference>
<dbReference type="InterPro" id="IPR000971">
    <property type="entry name" value="Globin"/>
</dbReference>
<name>A0A1W1UB80_9DEIO</name>
<feature type="domain" description="Globin" evidence="6">
    <location>
        <begin position="2"/>
        <end position="136"/>
    </location>
</feature>